<organism evidence="2 3">
    <name type="scientific">Rosa chinensis</name>
    <name type="common">China rose</name>
    <dbReference type="NCBI Taxonomy" id="74649"/>
    <lineage>
        <taxon>Eukaryota</taxon>
        <taxon>Viridiplantae</taxon>
        <taxon>Streptophyta</taxon>
        <taxon>Embryophyta</taxon>
        <taxon>Tracheophyta</taxon>
        <taxon>Spermatophyta</taxon>
        <taxon>Magnoliopsida</taxon>
        <taxon>eudicotyledons</taxon>
        <taxon>Gunneridae</taxon>
        <taxon>Pentapetalae</taxon>
        <taxon>rosids</taxon>
        <taxon>fabids</taxon>
        <taxon>Rosales</taxon>
        <taxon>Rosaceae</taxon>
        <taxon>Rosoideae</taxon>
        <taxon>Rosoideae incertae sedis</taxon>
        <taxon>Rosa</taxon>
    </lineage>
</organism>
<dbReference type="PANTHER" id="PTHR42776">
    <property type="entry name" value="SERINE PEPTIDASE S9 FAMILY MEMBER"/>
    <property type="match status" value="1"/>
</dbReference>
<dbReference type="AlphaFoldDB" id="A0A2P6QGG2"/>
<gene>
    <name evidence="2" type="ORF">RchiOBHm_Chr5g0055731</name>
</gene>
<evidence type="ECO:0000313" key="2">
    <source>
        <dbReference type="EMBL" id="PRQ33269.1"/>
    </source>
</evidence>
<evidence type="ECO:0000313" key="3">
    <source>
        <dbReference type="Proteomes" id="UP000238479"/>
    </source>
</evidence>
<reference evidence="2 3" key="1">
    <citation type="journal article" date="2018" name="Nat. Genet.">
        <title>The Rosa genome provides new insights in the design of modern roses.</title>
        <authorList>
            <person name="Bendahmane M."/>
        </authorList>
    </citation>
    <scope>NUCLEOTIDE SEQUENCE [LARGE SCALE GENOMIC DNA]</scope>
    <source>
        <strain evidence="3">cv. Old Blush</strain>
    </source>
</reference>
<sequence>MSVPASRLIGHRKIYVYSDPGSPLLRTTPAGTYVLAKVKKENDEGTYLLLNGNGATSEGNIPFLDLFDINTGNKERMWKSDKEKYYEGVVALMSDEKEGDLPINTLKILTSRKN</sequence>
<dbReference type="PANTHER" id="PTHR42776:SF28">
    <property type="entry name" value="GLUTAMYL ENDOPEPTIDASE, CHLOROPLASTIC-RELATED"/>
    <property type="match status" value="1"/>
</dbReference>
<comment type="caution">
    <text evidence="2">The sequence shown here is derived from an EMBL/GenBank/DDBJ whole genome shotgun (WGS) entry which is preliminary data.</text>
</comment>
<protein>
    <submittedName>
        <fullName evidence="2">Uncharacterized protein</fullName>
    </submittedName>
</protein>
<name>A0A2P6QGG2_ROSCH</name>
<keyword evidence="1" id="KW-0378">Hydrolase</keyword>
<evidence type="ECO:0000256" key="1">
    <source>
        <dbReference type="ARBA" id="ARBA00022801"/>
    </source>
</evidence>
<dbReference type="Proteomes" id="UP000238479">
    <property type="component" value="Chromosome 5"/>
</dbReference>
<dbReference type="STRING" id="74649.A0A2P6QGG2"/>
<proteinExistence type="predicted"/>
<dbReference type="GO" id="GO:0004252">
    <property type="term" value="F:serine-type endopeptidase activity"/>
    <property type="evidence" value="ECO:0007669"/>
    <property type="project" value="TreeGrafter"/>
</dbReference>
<dbReference type="Gramene" id="PRQ33269">
    <property type="protein sequence ID" value="PRQ33269"/>
    <property type="gene ID" value="RchiOBHm_Chr5g0055731"/>
</dbReference>
<dbReference type="EMBL" id="PDCK01000043">
    <property type="protein sequence ID" value="PRQ33269.1"/>
    <property type="molecule type" value="Genomic_DNA"/>
</dbReference>
<accession>A0A2P6QGG2</accession>
<keyword evidence="3" id="KW-1185">Reference proteome</keyword>